<evidence type="ECO:0000256" key="6">
    <source>
        <dbReference type="SAM" id="MobiDB-lite"/>
    </source>
</evidence>
<dbReference type="GO" id="GO:0004930">
    <property type="term" value="F:G protein-coupled receptor activity"/>
    <property type="evidence" value="ECO:0007669"/>
    <property type="project" value="TreeGrafter"/>
</dbReference>
<protein>
    <submittedName>
        <fullName evidence="8">Uncharacterized protein</fullName>
    </submittedName>
</protein>
<feature type="transmembrane region" description="Helical" evidence="7">
    <location>
        <begin position="295"/>
        <end position="315"/>
    </location>
</feature>
<dbReference type="Pfam" id="PF01679">
    <property type="entry name" value="Pmp3"/>
    <property type="match status" value="1"/>
</dbReference>
<feature type="region of interest" description="Disordered" evidence="6">
    <location>
        <begin position="487"/>
        <end position="528"/>
    </location>
</feature>
<evidence type="ECO:0000313" key="8">
    <source>
        <dbReference type="EMBL" id="CAE6436889.1"/>
    </source>
</evidence>
<reference evidence="8" key="1">
    <citation type="submission" date="2021-01" db="EMBL/GenBank/DDBJ databases">
        <authorList>
            <person name="Kaushik A."/>
        </authorList>
    </citation>
    <scope>NUCLEOTIDE SEQUENCE</scope>
    <source>
        <strain evidence="8">AG6-10EEA</strain>
    </source>
</reference>
<name>A0A8H2Y2V6_9AGAM</name>
<evidence type="ECO:0000256" key="4">
    <source>
        <dbReference type="ARBA" id="ARBA00022989"/>
    </source>
</evidence>
<feature type="transmembrane region" description="Helical" evidence="7">
    <location>
        <begin position="238"/>
        <end position="260"/>
    </location>
</feature>
<feature type="transmembrane region" description="Helical" evidence="7">
    <location>
        <begin position="12"/>
        <end position="27"/>
    </location>
</feature>
<comment type="subcellular location">
    <subcellularLocation>
        <location evidence="1">Membrane</location>
        <topology evidence="1">Multi-pass membrane protein</topology>
    </subcellularLocation>
</comment>
<proteinExistence type="inferred from homology"/>
<comment type="caution">
    <text evidence="8">The sequence shown here is derived from an EMBL/GenBank/DDBJ whole genome shotgun (WGS) entry which is preliminary data.</text>
</comment>
<keyword evidence="5 7" id="KW-0472">Membrane</keyword>
<gene>
    <name evidence="8" type="ORF">RDB_LOCUS31316</name>
</gene>
<evidence type="ECO:0000313" key="9">
    <source>
        <dbReference type="Proteomes" id="UP000663853"/>
    </source>
</evidence>
<dbReference type="CDD" id="cd00637">
    <property type="entry name" value="7tm_classA_rhodopsin-like"/>
    <property type="match status" value="1"/>
</dbReference>
<evidence type="ECO:0000256" key="3">
    <source>
        <dbReference type="ARBA" id="ARBA00022692"/>
    </source>
</evidence>
<sequence>MSRPPSSTSDVLLYFLALLVPPIPVFIKRGCSADVIINILLWVLGWIPGVIHAWSVDLLFAVFAKTNPGLLPQIYTGDERAPASSATPSLSFSPSQHMDSDGTGCKRLELSTGHAIGLAFSAQTGSISFVGVLVLFGIVFLKYRSNRKLSLGSPRRALLRSNLDVYMINLFISELLMSLGGMLDAKWADESAVYCGGFCDAQGSLQYLGETSVALWTLAVTLHTWQSVVYARRIPFRWSLCAIVMVVIWGFVFAFNFGAYSVHRRSGDDSYFTPGPFWCWINPRYGDERLAGEYLWLWVAGFGNLLVYIPLFLLLRGNIILGNEGFRSHRWCWAPPPVCNAFKADIHSASSSSIPDDPYDEEHIRKEATKMLWYPAAYTLLVLPISIVRWTTFTIHDLGAAKLEWPDILPANRTTDNATVVFYPPMATATLVFHAVFRLSGIINVILVLSTRPNVLLFGRGDDDDDTGHHSASRKMDEMPRIESIDDASMRQRYNAASPGERVREYTGFGGPPVTLNRRDDDSITETR</sequence>
<dbReference type="Proteomes" id="UP000663853">
    <property type="component" value="Unassembled WGS sequence"/>
</dbReference>
<dbReference type="Gene3D" id="1.20.1070.10">
    <property type="entry name" value="Rhodopsin 7-helix transmembrane proteins"/>
    <property type="match status" value="1"/>
</dbReference>
<dbReference type="InterPro" id="IPR000612">
    <property type="entry name" value="PMP3"/>
</dbReference>
<feature type="transmembrane region" description="Helical" evidence="7">
    <location>
        <begin position="39"/>
        <end position="63"/>
    </location>
</feature>
<dbReference type="PANTHER" id="PTHR23112:SF37">
    <property type="entry name" value="G PROTEIN-COUPLED RECEPTOR GPR1"/>
    <property type="match status" value="1"/>
</dbReference>
<dbReference type="SUPFAM" id="SSF81321">
    <property type="entry name" value="Family A G protein-coupled receptor-like"/>
    <property type="match status" value="1"/>
</dbReference>
<evidence type="ECO:0000256" key="7">
    <source>
        <dbReference type="SAM" id="Phobius"/>
    </source>
</evidence>
<comment type="similarity">
    <text evidence="2">Belongs to the UPF0057 (PMP3) family.</text>
</comment>
<keyword evidence="4 7" id="KW-1133">Transmembrane helix</keyword>
<feature type="region of interest" description="Disordered" evidence="6">
    <location>
        <begin position="461"/>
        <end position="480"/>
    </location>
</feature>
<organism evidence="8 9">
    <name type="scientific">Rhizoctonia solani</name>
    <dbReference type="NCBI Taxonomy" id="456999"/>
    <lineage>
        <taxon>Eukaryota</taxon>
        <taxon>Fungi</taxon>
        <taxon>Dikarya</taxon>
        <taxon>Basidiomycota</taxon>
        <taxon>Agaricomycotina</taxon>
        <taxon>Agaricomycetes</taxon>
        <taxon>Cantharellales</taxon>
        <taxon>Ceratobasidiaceae</taxon>
        <taxon>Rhizoctonia</taxon>
    </lineage>
</organism>
<feature type="compositionally biased region" description="Basic and acidic residues" evidence="6">
    <location>
        <begin position="517"/>
        <end position="528"/>
    </location>
</feature>
<evidence type="ECO:0000256" key="1">
    <source>
        <dbReference type="ARBA" id="ARBA00004141"/>
    </source>
</evidence>
<dbReference type="GO" id="GO:0007189">
    <property type="term" value="P:adenylate cyclase-activating G protein-coupled receptor signaling pathway"/>
    <property type="evidence" value="ECO:0007669"/>
    <property type="project" value="TreeGrafter"/>
</dbReference>
<keyword evidence="3 7" id="KW-0812">Transmembrane</keyword>
<dbReference type="GO" id="GO:0005886">
    <property type="term" value="C:plasma membrane"/>
    <property type="evidence" value="ECO:0007669"/>
    <property type="project" value="TreeGrafter"/>
</dbReference>
<feature type="transmembrane region" description="Helical" evidence="7">
    <location>
        <begin position="116"/>
        <end position="143"/>
    </location>
</feature>
<dbReference type="EMBL" id="CAJMXA010000602">
    <property type="protein sequence ID" value="CAE6436889.1"/>
    <property type="molecule type" value="Genomic_DNA"/>
</dbReference>
<evidence type="ECO:0000256" key="5">
    <source>
        <dbReference type="ARBA" id="ARBA00023136"/>
    </source>
</evidence>
<dbReference type="OrthoDB" id="10257492at2759"/>
<feature type="transmembrane region" description="Helical" evidence="7">
    <location>
        <begin position="372"/>
        <end position="390"/>
    </location>
</feature>
<dbReference type="AlphaFoldDB" id="A0A8H2Y2V6"/>
<evidence type="ECO:0000256" key="2">
    <source>
        <dbReference type="ARBA" id="ARBA00009530"/>
    </source>
</evidence>
<dbReference type="PANTHER" id="PTHR23112">
    <property type="entry name" value="G PROTEIN-COUPLED RECEPTOR 157-RELATED"/>
    <property type="match status" value="1"/>
</dbReference>
<feature type="transmembrane region" description="Helical" evidence="7">
    <location>
        <begin position="431"/>
        <end position="450"/>
    </location>
</feature>
<accession>A0A8H2Y2V6</accession>